<protein>
    <recommendedName>
        <fullName evidence="4">Ketoreductase (KR) domain-containing protein</fullName>
    </recommendedName>
</protein>
<dbReference type="Pfam" id="PF00106">
    <property type="entry name" value="adh_short"/>
    <property type="match status" value="1"/>
</dbReference>
<name>A0A0C2WA44_SERVB</name>
<dbReference type="InterPro" id="IPR036291">
    <property type="entry name" value="NAD(P)-bd_dom_sf"/>
</dbReference>
<keyword evidence="3" id="KW-1185">Reference proteome</keyword>
<organism evidence="2 3">
    <name type="scientific">Serendipita vermifera MAFF 305830</name>
    <dbReference type="NCBI Taxonomy" id="933852"/>
    <lineage>
        <taxon>Eukaryota</taxon>
        <taxon>Fungi</taxon>
        <taxon>Dikarya</taxon>
        <taxon>Basidiomycota</taxon>
        <taxon>Agaricomycotina</taxon>
        <taxon>Agaricomycetes</taxon>
        <taxon>Sebacinales</taxon>
        <taxon>Serendipitaceae</taxon>
        <taxon>Serendipita</taxon>
    </lineage>
</organism>
<evidence type="ECO:0000313" key="3">
    <source>
        <dbReference type="Proteomes" id="UP000054097"/>
    </source>
</evidence>
<dbReference type="GO" id="GO:0016491">
    <property type="term" value="F:oxidoreductase activity"/>
    <property type="evidence" value="ECO:0007669"/>
    <property type="project" value="UniProtKB-KW"/>
</dbReference>
<dbReference type="Gene3D" id="3.40.50.720">
    <property type="entry name" value="NAD(P)-binding Rossmann-like Domain"/>
    <property type="match status" value="1"/>
</dbReference>
<sequence>MNKWKTHPETVVDLTGRTIIITGANAGLGFESAKKFYAMNPARLILAVRTVSKGEAAKKRLVEEGGKAAPHGTVRGETSVEVWEVDMASFESVRSFAKKCEAELERVDVLVANAGVYGMGWTVTKDGWETDLQTNLLSTFLLAGLMAPLLARAATLPQPVEGVTLKPHLVFSVSDTHYYAPLRASNKSNILEALNDEAQYVQADRYPDTKLMEILMAQELAKNSLLNDVVVCSVNPGFCRTELLNDMPNAFRNFLDFIIGVPVEKGARTYMWASLHNDIPPGAYTSGCRVANTRGVTRSKDVDRIKAQLWKEMSAILVKVAPETEVIWKV</sequence>
<reference evidence="3" key="2">
    <citation type="submission" date="2015-01" db="EMBL/GenBank/DDBJ databases">
        <title>Evolutionary Origins and Diversification of the Mycorrhizal Mutualists.</title>
        <authorList>
            <consortium name="DOE Joint Genome Institute"/>
            <consortium name="Mycorrhizal Genomics Consortium"/>
            <person name="Kohler A."/>
            <person name="Kuo A."/>
            <person name="Nagy L.G."/>
            <person name="Floudas D."/>
            <person name="Copeland A."/>
            <person name="Barry K.W."/>
            <person name="Cichocki N."/>
            <person name="Veneault-Fourrey C."/>
            <person name="LaButti K."/>
            <person name="Lindquist E.A."/>
            <person name="Lipzen A."/>
            <person name="Lundell T."/>
            <person name="Morin E."/>
            <person name="Murat C."/>
            <person name="Riley R."/>
            <person name="Ohm R."/>
            <person name="Sun H."/>
            <person name="Tunlid A."/>
            <person name="Henrissat B."/>
            <person name="Grigoriev I.V."/>
            <person name="Hibbett D.S."/>
            <person name="Martin F."/>
        </authorList>
    </citation>
    <scope>NUCLEOTIDE SEQUENCE [LARGE SCALE GENOMIC DNA]</scope>
    <source>
        <strain evidence="3">MAFF 305830</strain>
    </source>
</reference>
<dbReference type="Proteomes" id="UP000054097">
    <property type="component" value="Unassembled WGS sequence"/>
</dbReference>
<dbReference type="OrthoDB" id="542013at2759"/>
<reference evidence="2 3" key="1">
    <citation type="submission" date="2014-04" db="EMBL/GenBank/DDBJ databases">
        <authorList>
            <consortium name="DOE Joint Genome Institute"/>
            <person name="Kuo A."/>
            <person name="Zuccaro A."/>
            <person name="Kohler A."/>
            <person name="Nagy L.G."/>
            <person name="Floudas D."/>
            <person name="Copeland A."/>
            <person name="Barry K.W."/>
            <person name="Cichocki N."/>
            <person name="Veneault-Fourrey C."/>
            <person name="LaButti K."/>
            <person name="Lindquist E.A."/>
            <person name="Lipzen A."/>
            <person name="Lundell T."/>
            <person name="Morin E."/>
            <person name="Murat C."/>
            <person name="Sun H."/>
            <person name="Tunlid A."/>
            <person name="Henrissat B."/>
            <person name="Grigoriev I.V."/>
            <person name="Hibbett D.S."/>
            <person name="Martin F."/>
            <person name="Nordberg H.P."/>
            <person name="Cantor M.N."/>
            <person name="Hua S.X."/>
        </authorList>
    </citation>
    <scope>NUCLEOTIDE SEQUENCE [LARGE SCALE GENOMIC DNA]</scope>
    <source>
        <strain evidence="2 3">MAFF 305830</strain>
    </source>
</reference>
<dbReference type="SUPFAM" id="SSF51735">
    <property type="entry name" value="NAD(P)-binding Rossmann-fold domains"/>
    <property type="match status" value="1"/>
</dbReference>
<dbReference type="AlphaFoldDB" id="A0A0C2WA44"/>
<gene>
    <name evidence="2" type="ORF">M408DRAFT_332403</name>
</gene>
<evidence type="ECO:0000313" key="2">
    <source>
        <dbReference type="EMBL" id="KIM23303.1"/>
    </source>
</evidence>
<dbReference type="PANTHER" id="PTHR43157:SF31">
    <property type="entry name" value="PHOSPHATIDYLINOSITOL-GLYCAN BIOSYNTHESIS CLASS F PROTEIN"/>
    <property type="match status" value="1"/>
</dbReference>
<dbReference type="PRINTS" id="PR00081">
    <property type="entry name" value="GDHRDH"/>
</dbReference>
<accession>A0A0C2WA44</accession>
<evidence type="ECO:0008006" key="4">
    <source>
        <dbReference type="Google" id="ProtNLM"/>
    </source>
</evidence>
<dbReference type="HOGENOM" id="CLU_010194_44_4_1"/>
<evidence type="ECO:0000256" key="1">
    <source>
        <dbReference type="ARBA" id="ARBA00023002"/>
    </source>
</evidence>
<keyword evidence="1" id="KW-0560">Oxidoreductase</keyword>
<dbReference type="PANTHER" id="PTHR43157">
    <property type="entry name" value="PHOSPHATIDYLINOSITOL-GLYCAN BIOSYNTHESIS CLASS F PROTEIN-RELATED"/>
    <property type="match status" value="1"/>
</dbReference>
<proteinExistence type="predicted"/>
<dbReference type="STRING" id="933852.A0A0C2WA44"/>
<dbReference type="InterPro" id="IPR002347">
    <property type="entry name" value="SDR_fam"/>
</dbReference>
<dbReference type="EMBL" id="KN824339">
    <property type="protein sequence ID" value="KIM23303.1"/>
    <property type="molecule type" value="Genomic_DNA"/>
</dbReference>